<feature type="compositionally biased region" description="Low complexity" evidence="2">
    <location>
        <begin position="767"/>
        <end position="787"/>
    </location>
</feature>
<dbReference type="CDD" id="cd01466">
    <property type="entry name" value="vWA_C3HC4_type"/>
    <property type="match status" value="1"/>
</dbReference>
<dbReference type="InterPro" id="IPR036465">
    <property type="entry name" value="vWFA_dom_sf"/>
</dbReference>
<feature type="region of interest" description="Disordered" evidence="2">
    <location>
        <begin position="58"/>
        <end position="81"/>
    </location>
</feature>
<dbReference type="AlphaFoldDB" id="A0A811NXK6"/>
<feature type="compositionally biased region" description="Basic and acidic residues" evidence="2">
    <location>
        <begin position="866"/>
        <end position="875"/>
    </location>
</feature>
<dbReference type="InterPro" id="IPR032838">
    <property type="entry name" value="Vwaint_dom"/>
</dbReference>
<feature type="region of interest" description="Disordered" evidence="2">
    <location>
        <begin position="753"/>
        <end position="796"/>
    </location>
</feature>
<feature type="domain" description="VWFA" evidence="4">
    <location>
        <begin position="334"/>
        <end position="526"/>
    </location>
</feature>
<dbReference type="InterPro" id="IPR001841">
    <property type="entry name" value="Znf_RING"/>
</dbReference>
<comment type="caution">
    <text evidence="5">The sequence shown here is derived from an EMBL/GenBank/DDBJ whole genome shotgun (WGS) entry which is preliminary data.</text>
</comment>
<dbReference type="PANTHER" id="PTHR10579:SF135">
    <property type="entry name" value="OS12G0203500 PROTEIN"/>
    <property type="match status" value="1"/>
</dbReference>
<feature type="compositionally biased region" description="Low complexity" evidence="2">
    <location>
        <begin position="195"/>
        <end position="205"/>
    </location>
</feature>
<evidence type="ECO:0000313" key="5">
    <source>
        <dbReference type="EMBL" id="CAD6229101.1"/>
    </source>
</evidence>
<evidence type="ECO:0000259" key="3">
    <source>
        <dbReference type="PROSITE" id="PS50089"/>
    </source>
</evidence>
<accession>A0A811NXK6</accession>
<dbReference type="Pfam" id="PF14624">
    <property type="entry name" value="Vwaint"/>
    <property type="match status" value="1"/>
</dbReference>
<evidence type="ECO:0000256" key="1">
    <source>
        <dbReference type="PROSITE-ProRule" id="PRU00175"/>
    </source>
</evidence>
<dbReference type="GO" id="GO:0008270">
    <property type="term" value="F:zinc ion binding"/>
    <property type="evidence" value="ECO:0007669"/>
    <property type="project" value="UniProtKB-KW"/>
</dbReference>
<protein>
    <submittedName>
        <fullName evidence="5">Uncharacterized protein</fullName>
    </submittedName>
</protein>
<keyword evidence="1" id="KW-0863">Zinc-finger</keyword>
<dbReference type="PROSITE" id="PS50089">
    <property type="entry name" value="ZF_RING_2"/>
    <property type="match status" value="2"/>
</dbReference>
<feature type="region of interest" description="Disordered" evidence="2">
    <location>
        <begin position="858"/>
        <end position="889"/>
    </location>
</feature>
<dbReference type="Gene3D" id="3.40.50.410">
    <property type="entry name" value="von Willebrand factor, type A domain"/>
    <property type="match status" value="1"/>
</dbReference>
<dbReference type="EMBL" id="CAJGYO010000005">
    <property type="protein sequence ID" value="CAD6229101.1"/>
    <property type="molecule type" value="Genomic_DNA"/>
</dbReference>
<organism evidence="5 6">
    <name type="scientific">Miscanthus lutarioriparius</name>
    <dbReference type="NCBI Taxonomy" id="422564"/>
    <lineage>
        <taxon>Eukaryota</taxon>
        <taxon>Viridiplantae</taxon>
        <taxon>Streptophyta</taxon>
        <taxon>Embryophyta</taxon>
        <taxon>Tracheophyta</taxon>
        <taxon>Spermatophyta</taxon>
        <taxon>Magnoliopsida</taxon>
        <taxon>Liliopsida</taxon>
        <taxon>Poales</taxon>
        <taxon>Poaceae</taxon>
        <taxon>PACMAD clade</taxon>
        <taxon>Panicoideae</taxon>
        <taxon>Andropogonodae</taxon>
        <taxon>Andropogoneae</taxon>
        <taxon>Saccharinae</taxon>
        <taxon>Miscanthus</taxon>
    </lineage>
</organism>
<feature type="region of interest" description="Disordered" evidence="2">
    <location>
        <begin position="195"/>
        <end position="274"/>
    </location>
</feature>
<feature type="compositionally biased region" description="Pro residues" evidence="2">
    <location>
        <begin position="227"/>
        <end position="242"/>
    </location>
</feature>
<feature type="domain" description="RING-type" evidence="3">
    <location>
        <begin position="9"/>
        <end position="45"/>
    </location>
</feature>
<dbReference type="InterPro" id="IPR051266">
    <property type="entry name" value="CLCR"/>
</dbReference>
<feature type="domain" description="RING-type" evidence="3">
    <location>
        <begin position="149"/>
        <end position="185"/>
    </location>
</feature>
<dbReference type="PROSITE" id="PS50234">
    <property type="entry name" value="VWFA"/>
    <property type="match status" value="1"/>
</dbReference>
<gene>
    <name evidence="5" type="ORF">NCGR_LOCUS19726</name>
</gene>
<evidence type="ECO:0000256" key="2">
    <source>
        <dbReference type="SAM" id="MobiDB-lite"/>
    </source>
</evidence>
<dbReference type="SMART" id="SM00184">
    <property type="entry name" value="RING"/>
    <property type="match status" value="2"/>
</dbReference>
<name>A0A811NXK6_9POAL</name>
<evidence type="ECO:0000313" key="6">
    <source>
        <dbReference type="Proteomes" id="UP000604825"/>
    </source>
</evidence>
<dbReference type="Pfam" id="PF00092">
    <property type="entry name" value="VWA"/>
    <property type="match status" value="1"/>
</dbReference>
<evidence type="ECO:0000259" key="4">
    <source>
        <dbReference type="PROSITE" id="PS50234"/>
    </source>
</evidence>
<reference evidence="5" key="1">
    <citation type="submission" date="2020-10" db="EMBL/GenBank/DDBJ databases">
        <authorList>
            <person name="Han B."/>
            <person name="Lu T."/>
            <person name="Zhao Q."/>
            <person name="Huang X."/>
            <person name="Zhao Y."/>
        </authorList>
    </citation>
    <scope>NUCLEOTIDE SEQUENCE</scope>
</reference>
<dbReference type="Proteomes" id="UP000604825">
    <property type="component" value="Unassembled WGS sequence"/>
</dbReference>
<dbReference type="InterPro" id="IPR013083">
    <property type="entry name" value="Znf_RING/FYVE/PHD"/>
</dbReference>
<dbReference type="Gene3D" id="3.30.40.10">
    <property type="entry name" value="Zinc/RING finger domain, C3HC4 (zinc finger)"/>
    <property type="match status" value="1"/>
</dbReference>
<dbReference type="SUPFAM" id="SSF53300">
    <property type="entry name" value="vWA-like"/>
    <property type="match status" value="1"/>
</dbReference>
<sequence length="889" mass="93014">MARKSSGQCDACRGDIGLWQAIFTSECAHTFHLRCVSGSATCPICAAQWSNTPATAPAPAPATPFSFASPPPSSTGLFGQSAAAAADSSSKTSLFGQPWPSTTQNSSFSFSGAQTASPSSSLSVGRSLFGQQAPATPDSAPPATQTLSCAVCHVAMFRGQATVISECNHTFHLRCISGSVCPVCSARWRDDVSVASSPSPSLHPFSSPPQPPMLRWRDGVSVASSPSPSPHPFSSPSQPPMFQPFTPLPQSFGPRPESADMARPVFNDDEPVEPSPLDGWEVVQEATNNGVLELKTHCEHSAVARDTARDTFAVLVHAKGPPVTAEASARASLDLVTVLDVSGSMGGSKLALLKQAMRFVIDHLGPGDRLSIVSFSSEARRVIRLTRMSDDGKASAKAAVESLFADGGTNIGGGLRVASEVLDGRRHRNTVASVILLSDGHDNHTLRFYGPQGPSKSYNDLVPRSLRRSNGSQCPPVHTFGFGTDHDAAAMHAIAEVTGGTFSFIENQAVVQDSFAQCIGGLLSVTAQEARVAVECLHPGVRVRTVKSGRYDSLIDVGGRAASVDVGELYADEERRFLLFLDMPVAAGDGADDGSVTRLIKVSCTYKDAATGRSVDVSCKDATVQRPVVVTDMEPCVEVAREGFRVEAAEDIEAARAAADRGEHAKAAQILDRRQEASAAAGLAGDERCAELVAELRELSARVANRRAYEQTGRACLLAGMSSHAQQRASTVQLFWSAAPAFGTQTTGSPYGASAGSPFSFQQPTCGARRGPPGASPPVSNSSSTSFGGTGAAPQATTPMFGFQPQQAATSLFACVPQQAAINPFGGVPQQVLTSPFGCSSFGTAAPAPNFGSRFATPAMQSMVESSRKEREQHQSDSATNGGSVFGSR</sequence>
<dbReference type="PANTHER" id="PTHR10579">
    <property type="entry name" value="CALCIUM-ACTIVATED CHLORIDE CHANNEL REGULATOR"/>
    <property type="match status" value="1"/>
</dbReference>
<proteinExistence type="predicted"/>
<dbReference type="InterPro" id="IPR002035">
    <property type="entry name" value="VWF_A"/>
</dbReference>
<dbReference type="SMART" id="SM00327">
    <property type="entry name" value="VWA"/>
    <property type="match status" value="1"/>
</dbReference>
<dbReference type="SUPFAM" id="SSF57850">
    <property type="entry name" value="RING/U-box"/>
    <property type="match status" value="2"/>
</dbReference>
<dbReference type="OrthoDB" id="687730at2759"/>
<keyword evidence="6" id="KW-1185">Reference proteome</keyword>
<keyword evidence="1" id="KW-0862">Zinc</keyword>
<keyword evidence="1" id="KW-0479">Metal-binding</keyword>